<dbReference type="RefSeq" id="WP_246908391.1">
    <property type="nucleotide sequence ID" value="NZ_JALJRB010000012.1"/>
</dbReference>
<gene>
    <name evidence="3" type="ORF">MRX98_11955</name>
</gene>
<dbReference type="EMBL" id="JALJRB010000012">
    <property type="protein sequence ID" value="MCJ8501288.1"/>
    <property type="molecule type" value="Genomic_DNA"/>
</dbReference>
<dbReference type="AlphaFoldDB" id="A0AA41R4G1"/>
<keyword evidence="2" id="KW-1133">Transmembrane helix</keyword>
<sequence>MLSMSIPLWLVMTAAGVPTLCLLLLSLGLLRTRRKRRILAGAPRPVENPASARSVTATIHRQLLEQQIDTVFDGLMAMIEAERMKLHALITYAMPTETMHAPARSVPAAEKPATPSPGTAPEPDEQELPVAQQVLLLADEGLPAEEIAYRLGLSTMEVHIALKMHAGDTRAKGGRLEAVA</sequence>
<name>A0AA41R4G1_9BACT</name>
<organism evidence="3 4">
    <name type="scientific">Desulfatitalea alkaliphila</name>
    <dbReference type="NCBI Taxonomy" id="2929485"/>
    <lineage>
        <taxon>Bacteria</taxon>
        <taxon>Pseudomonadati</taxon>
        <taxon>Thermodesulfobacteriota</taxon>
        <taxon>Desulfobacteria</taxon>
        <taxon>Desulfobacterales</taxon>
        <taxon>Desulfosarcinaceae</taxon>
        <taxon>Desulfatitalea</taxon>
    </lineage>
</organism>
<feature type="transmembrane region" description="Helical" evidence="2">
    <location>
        <begin position="6"/>
        <end position="30"/>
    </location>
</feature>
<keyword evidence="2" id="KW-0472">Membrane</keyword>
<reference evidence="3" key="1">
    <citation type="submission" date="2022-04" db="EMBL/GenBank/DDBJ databases">
        <title>Desulfatitalea alkaliphila sp. nov., a novel anaerobic sulfate-reducing bacterium isolated from terrestrial mud volcano, Taman Peninsula, Russia.</title>
        <authorList>
            <person name="Khomyakova M.A."/>
            <person name="Merkel A.Y."/>
            <person name="Slobodkin A.I."/>
        </authorList>
    </citation>
    <scope>NUCLEOTIDE SEQUENCE</scope>
    <source>
        <strain evidence="3">M08but</strain>
    </source>
</reference>
<dbReference type="Proteomes" id="UP001165427">
    <property type="component" value="Unassembled WGS sequence"/>
</dbReference>
<protein>
    <submittedName>
        <fullName evidence="3">Uncharacterized protein</fullName>
    </submittedName>
</protein>
<evidence type="ECO:0000313" key="4">
    <source>
        <dbReference type="Proteomes" id="UP001165427"/>
    </source>
</evidence>
<comment type="caution">
    <text evidence="3">The sequence shown here is derived from an EMBL/GenBank/DDBJ whole genome shotgun (WGS) entry which is preliminary data.</text>
</comment>
<evidence type="ECO:0000256" key="1">
    <source>
        <dbReference type="SAM" id="MobiDB-lite"/>
    </source>
</evidence>
<evidence type="ECO:0000313" key="3">
    <source>
        <dbReference type="EMBL" id="MCJ8501288.1"/>
    </source>
</evidence>
<accession>A0AA41R4G1</accession>
<proteinExistence type="predicted"/>
<feature type="region of interest" description="Disordered" evidence="1">
    <location>
        <begin position="102"/>
        <end position="124"/>
    </location>
</feature>
<keyword evidence="2" id="KW-0812">Transmembrane</keyword>
<evidence type="ECO:0000256" key="2">
    <source>
        <dbReference type="SAM" id="Phobius"/>
    </source>
</evidence>
<keyword evidence="4" id="KW-1185">Reference proteome</keyword>